<organism evidence="2 3">
    <name type="scientific">Allacma fusca</name>
    <dbReference type="NCBI Taxonomy" id="39272"/>
    <lineage>
        <taxon>Eukaryota</taxon>
        <taxon>Metazoa</taxon>
        <taxon>Ecdysozoa</taxon>
        <taxon>Arthropoda</taxon>
        <taxon>Hexapoda</taxon>
        <taxon>Collembola</taxon>
        <taxon>Symphypleona</taxon>
        <taxon>Sminthuridae</taxon>
        <taxon>Allacma</taxon>
    </lineage>
</organism>
<name>A0A8J2LFF6_9HEXA</name>
<dbReference type="EMBL" id="CAJVCH010555023">
    <property type="protein sequence ID" value="CAG7830272.1"/>
    <property type="molecule type" value="Genomic_DNA"/>
</dbReference>
<feature type="region of interest" description="Disordered" evidence="1">
    <location>
        <begin position="24"/>
        <end position="44"/>
    </location>
</feature>
<keyword evidence="3" id="KW-1185">Reference proteome</keyword>
<proteinExistence type="predicted"/>
<reference evidence="2" key="1">
    <citation type="submission" date="2021-06" db="EMBL/GenBank/DDBJ databases">
        <authorList>
            <person name="Hodson N. C."/>
            <person name="Mongue J. A."/>
            <person name="Jaron S. K."/>
        </authorList>
    </citation>
    <scope>NUCLEOTIDE SEQUENCE</scope>
</reference>
<sequence>MSSLAIIVIYPAVCQLALKRRKPSTNNSCRNMNTPASKYPGNTRDSANVNLSAQIVPFLSKSHKSCPNVKNNNVTLNNSNNTCSNNVVINVDSVRDNQIKSDMNFDEESQKCGKEGGESGYCGENISEKKKRNWVDAYLSFLNWRWFTVSCYDCTVSG</sequence>
<gene>
    <name evidence="2" type="ORF">AFUS01_LOCUS40086</name>
</gene>
<feature type="compositionally biased region" description="Polar residues" evidence="1">
    <location>
        <begin position="24"/>
        <end position="36"/>
    </location>
</feature>
<comment type="caution">
    <text evidence="2">The sequence shown here is derived from an EMBL/GenBank/DDBJ whole genome shotgun (WGS) entry which is preliminary data.</text>
</comment>
<accession>A0A8J2LFF6</accession>
<evidence type="ECO:0000256" key="1">
    <source>
        <dbReference type="SAM" id="MobiDB-lite"/>
    </source>
</evidence>
<evidence type="ECO:0000313" key="3">
    <source>
        <dbReference type="Proteomes" id="UP000708208"/>
    </source>
</evidence>
<protein>
    <submittedName>
        <fullName evidence="2">Uncharacterized protein</fullName>
    </submittedName>
</protein>
<dbReference type="Proteomes" id="UP000708208">
    <property type="component" value="Unassembled WGS sequence"/>
</dbReference>
<dbReference type="AlphaFoldDB" id="A0A8J2LFF6"/>
<evidence type="ECO:0000313" key="2">
    <source>
        <dbReference type="EMBL" id="CAG7830272.1"/>
    </source>
</evidence>